<dbReference type="InterPro" id="IPR014284">
    <property type="entry name" value="RNA_pol_sigma-70_dom"/>
</dbReference>
<dbReference type="PANTHER" id="PTHR30385:SF7">
    <property type="entry name" value="RNA POLYMERASE SIGMA FACTOR FLIA"/>
    <property type="match status" value="1"/>
</dbReference>
<dbReference type="NCBIfam" id="TIGR02479">
    <property type="entry name" value="FliA_WhiG"/>
    <property type="match status" value="1"/>
</dbReference>
<dbReference type="CDD" id="cd06171">
    <property type="entry name" value="Sigma70_r4"/>
    <property type="match status" value="1"/>
</dbReference>
<reference evidence="7" key="1">
    <citation type="submission" date="2018-05" db="EMBL/GenBank/DDBJ databases">
        <authorList>
            <person name="Li Y."/>
        </authorList>
    </citation>
    <scope>NUCLEOTIDE SEQUENCE [LARGE SCALE GENOMIC DNA]</scope>
    <source>
        <strain evidence="7">3d-2-2</strain>
    </source>
</reference>
<keyword evidence="4" id="KW-0804">Transcription</keyword>
<feature type="domain" description="RNA polymerase sigma-70" evidence="5">
    <location>
        <begin position="35"/>
        <end position="48"/>
    </location>
</feature>
<dbReference type="Gene3D" id="1.10.1740.10">
    <property type="match status" value="1"/>
</dbReference>
<keyword evidence="3" id="KW-0238">DNA-binding</keyword>
<dbReference type="SUPFAM" id="SSF88659">
    <property type="entry name" value="Sigma3 and sigma4 domains of RNA polymerase sigma factors"/>
    <property type="match status" value="2"/>
</dbReference>
<dbReference type="PIRSF" id="PIRSF000770">
    <property type="entry name" value="RNA_pol_sigma-SigE/K"/>
    <property type="match status" value="1"/>
</dbReference>
<sequence>MQGQESELIERHAPLVRKLALQLVARLPSSVELDDLIQAGMIGLLDAVRRYQKMPQAGFETYATQRIRGAMLDELRSQDWLPRSVREKARRIEQAIHALEQSLGRAPRESEIAAHLELGQDEYLMLLQDAQGVQILHYEDFEYDGDGLEAVMRPDVVTANGADPLESLLGGNLREVLVQAIDALPEREKLLLALLHQENMNLKEVAAVMGVTEGRVCQLRTQAINRIRARIRDQGWDQRPDELVSMQIL</sequence>
<dbReference type="GO" id="GO:0016987">
    <property type="term" value="F:sigma factor activity"/>
    <property type="evidence" value="ECO:0007669"/>
    <property type="project" value="UniProtKB-KW"/>
</dbReference>
<dbReference type="InterPro" id="IPR012845">
    <property type="entry name" value="RNA_pol_sigma_FliA_WhiG"/>
</dbReference>
<keyword evidence="7" id="KW-1185">Reference proteome</keyword>
<proteinExistence type="predicted"/>
<dbReference type="Pfam" id="PF04542">
    <property type="entry name" value="Sigma70_r2"/>
    <property type="match status" value="1"/>
</dbReference>
<dbReference type="InterPro" id="IPR013324">
    <property type="entry name" value="RNA_pol_sigma_r3/r4-like"/>
</dbReference>
<dbReference type="Proteomes" id="UP000245212">
    <property type="component" value="Unassembled WGS sequence"/>
</dbReference>
<dbReference type="GO" id="GO:0006352">
    <property type="term" value="P:DNA-templated transcription initiation"/>
    <property type="evidence" value="ECO:0007669"/>
    <property type="project" value="InterPro"/>
</dbReference>
<dbReference type="Gene3D" id="1.20.140.160">
    <property type="match status" value="1"/>
</dbReference>
<dbReference type="AlphaFoldDB" id="A0A2V1JVY2"/>
<dbReference type="InterPro" id="IPR007627">
    <property type="entry name" value="RNA_pol_sigma70_r2"/>
</dbReference>
<dbReference type="GO" id="GO:0003677">
    <property type="term" value="F:DNA binding"/>
    <property type="evidence" value="ECO:0007669"/>
    <property type="project" value="UniProtKB-KW"/>
</dbReference>
<keyword evidence="1" id="KW-0805">Transcription regulation</keyword>
<keyword evidence="2" id="KW-0731">Sigma factor</keyword>
<dbReference type="PROSITE" id="PS00715">
    <property type="entry name" value="SIGMA70_1"/>
    <property type="match status" value="1"/>
</dbReference>
<dbReference type="InterPro" id="IPR007630">
    <property type="entry name" value="RNA_pol_sigma70_r4"/>
</dbReference>
<comment type="caution">
    <text evidence="6">The sequence shown here is derived from an EMBL/GenBank/DDBJ whole genome shotgun (WGS) entry which is preliminary data.</text>
</comment>
<protein>
    <submittedName>
        <fullName evidence="6">RNA polymerase sigma factor FliA</fullName>
    </submittedName>
</protein>
<dbReference type="Pfam" id="PF04545">
    <property type="entry name" value="Sigma70_r4"/>
    <property type="match status" value="1"/>
</dbReference>
<dbReference type="EMBL" id="QETA01000008">
    <property type="protein sequence ID" value="PWF21290.1"/>
    <property type="molecule type" value="Genomic_DNA"/>
</dbReference>
<evidence type="ECO:0000256" key="2">
    <source>
        <dbReference type="ARBA" id="ARBA00023082"/>
    </source>
</evidence>
<dbReference type="GO" id="GO:0003899">
    <property type="term" value="F:DNA-directed RNA polymerase activity"/>
    <property type="evidence" value="ECO:0007669"/>
    <property type="project" value="InterPro"/>
</dbReference>
<evidence type="ECO:0000259" key="5">
    <source>
        <dbReference type="PROSITE" id="PS00715"/>
    </source>
</evidence>
<dbReference type="NCBIfam" id="NF005413">
    <property type="entry name" value="PRK06986.1"/>
    <property type="match status" value="1"/>
</dbReference>
<dbReference type="RefSeq" id="WP_109063097.1">
    <property type="nucleotide sequence ID" value="NZ_QETA01000008.1"/>
</dbReference>
<evidence type="ECO:0000313" key="6">
    <source>
        <dbReference type="EMBL" id="PWF21290.1"/>
    </source>
</evidence>
<dbReference type="SUPFAM" id="SSF88946">
    <property type="entry name" value="Sigma2 domain of RNA polymerase sigma factors"/>
    <property type="match status" value="1"/>
</dbReference>
<accession>A0A2V1JVY2</accession>
<evidence type="ECO:0000256" key="1">
    <source>
        <dbReference type="ARBA" id="ARBA00023015"/>
    </source>
</evidence>
<organism evidence="6 7">
    <name type="scientific">Corticimicrobacter populi</name>
    <dbReference type="NCBI Taxonomy" id="2175229"/>
    <lineage>
        <taxon>Bacteria</taxon>
        <taxon>Pseudomonadati</taxon>
        <taxon>Pseudomonadota</taxon>
        <taxon>Betaproteobacteria</taxon>
        <taxon>Burkholderiales</taxon>
        <taxon>Alcaligenaceae</taxon>
        <taxon>Corticimicrobacter</taxon>
    </lineage>
</organism>
<evidence type="ECO:0000256" key="3">
    <source>
        <dbReference type="ARBA" id="ARBA00023125"/>
    </source>
</evidence>
<dbReference type="PANTHER" id="PTHR30385">
    <property type="entry name" value="SIGMA FACTOR F FLAGELLAR"/>
    <property type="match status" value="1"/>
</dbReference>
<gene>
    <name evidence="6" type="primary">fliA</name>
    <name evidence="6" type="ORF">DD235_15895</name>
</gene>
<evidence type="ECO:0000256" key="4">
    <source>
        <dbReference type="ARBA" id="ARBA00023163"/>
    </source>
</evidence>
<name>A0A2V1JVY2_9BURK</name>
<dbReference type="InterPro" id="IPR000943">
    <property type="entry name" value="RNA_pol_sigma70"/>
</dbReference>
<dbReference type="Pfam" id="PF04539">
    <property type="entry name" value="Sigma70_r3"/>
    <property type="match status" value="1"/>
</dbReference>
<dbReference type="InterPro" id="IPR013325">
    <property type="entry name" value="RNA_pol_sigma_r2"/>
</dbReference>
<dbReference type="InterPro" id="IPR007624">
    <property type="entry name" value="RNA_pol_sigma70_r3"/>
</dbReference>
<dbReference type="NCBIfam" id="TIGR02937">
    <property type="entry name" value="sigma70-ECF"/>
    <property type="match status" value="1"/>
</dbReference>
<evidence type="ECO:0000313" key="7">
    <source>
        <dbReference type="Proteomes" id="UP000245212"/>
    </source>
</evidence>
<dbReference type="PRINTS" id="PR00046">
    <property type="entry name" value="SIGMA70FCT"/>
</dbReference>